<organism evidence="4 5">
    <name type="scientific">Tengunoibacter tsumagoiensis</name>
    <dbReference type="NCBI Taxonomy" id="2014871"/>
    <lineage>
        <taxon>Bacteria</taxon>
        <taxon>Bacillati</taxon>
        <taxon>Chloroflexota</taxon>
        <taxon>Ktedonobacteria</taxon>
        <taxon>Ktedonobacterales</taxon>
        <taxon>Dictyobacteraceae</taxon>
        <taxon>Tengunoibacter</taxon>
    </lineage>
</organism>
<accession>A0A402A5L2</accession>
<dbReference type="EMBL" id="BIFR01000001">
    <property type="protein sequence ID" value="GCE14369.1"/>
    <property type="molecule type" value="Genomic_DNA"/>
</dbReference>
<evidence type="ECO:0000256" key="1">
    <source>
        <dbReference type="SAM" id="MobiDB-lite"/>
    </source>
</evidence>
<feature type="transmembrane region" description="Helical" evidence="2">
    <location>
        <begin position="93"/>
        <end position="114"/>
    </location>
</feature>
<name>A0A402A5L2_9CHLR</name>
<feature type="compositionally biased region" description="Basic and acidic residues" evidence="1">
    <location>
        <begin position="22"/>
        <end position="55"/>
    </location>
</feature>
<proteinExistence type="predicted"/>
<keyword evidence="2" id="KW-0812">Transmembrane</keyword>
<protein>
    <recommendedName>
        <fullName evidence="3">DUF4097 domain-containing protein</fullName>
    </recommendedName>
</protein>
<sequence length="434" mass="47569">MGQQESVYSYNQEPEQSSGEYKAQERVRPINDDPRERPVSEATRLRNDDPRERPYADYGAGYTERSESENESEFWHLPGEKLKPRRNNFQRPGFLIGIGALLFIFIMMIIGGLVETEGPVGILGGLIFLFILGFLLISFLMTRNKVVSDIETFEFAVSELPRFLMDHSRGNVRIHTGEGNAVVVQATRYARGLGATLDGITIQPEQYGNTIQTRVHYVFRLFLGWRGVDFDVTVPKRTDLNLRTGWGRIDLDGVIGRIEANTGNGTLIARNCTGYLTMRTGNGQMELDNVEGTLRMNTGNGSAQLNNVEGDLIIATGNGSITGYTISGQARLTTGNGRIDIQGCSLNGDASLRTGNGSITYAGTIDPKGSYRYQTGNGSIELTLPANAAFQLRTITGNGRVNNEFGSTSVGAVPQAELTTRTGNGSISIYRRNI</sequence>
<keyword evidence="5" id="KW-1185">Reference proteome</keyword>
<feature type="transmembrane region" description="Helical" evidence="2">
    <location>
        <begin position="120"/>
        <end position="141"/>
    </location>
</feature>
<reference evidence="5" key="1">
    <citation type="submission" date="2018-12" db="EMBL/GenBank/DDBJ databases">
        <title>Tengunoibacter tsumagoiensis gen. nov., sp. nov., Dictyobacter kobayashii sp. nov., D. alpinus sp. nov., and D. joshuensis sp. nov. and description of Dictyobacteraceae fam. nov. within the order Ktedonobacterales isolated from Tengu-no-mugimeshi.</title>
        <authorList>
            <person name="Wang C.M."/>
            <person name="Zheng Y."/>
            <person name="Sakai Y."/>
            <person name="Toyoda A."/>
            <person name="Minakuchi Y."/>
            <person name="Abe K."/>
            <person name="Yokota A."/>
            <person name="Yabe S."/>
        </authorList>
    </citation>
    <scope>NUCLEOTIDE SEQUENCE [LARGE SCALE GENOMIC DNA]</scope>
    <source>
        <strain evidence="5">Uno3</strain>
    </source>
</reference>
<keyword evidence="2" id="KW-0472">Membrane</keyword>
<dbReference type="Proteomes" id="UP000287352">
    <property type="component" value="Unassembled WGS sequence"/>
</dbReference>
<evidence type="ECO:0000313" key="4">
    <source>
        <dbReference type="EMBL" id="GCE14369.1"/>
    </source>
</evidence>
<keyword evidence="2" id="KW-1133">Transmembrane helix</keyword>
<dbReference type="Pfam" id="PF13349">
    <property type="entry name" value="DUF4097"/>
    <property type="match status" value="1"/>
</dbReference>
<evidence type="ECO:0000256" key="2">
    <source>
        <dbReference type="SAM" id="Phobius"/>
    </source>
</evidence>
<evidence type="ECO:0000313" key="5">
    <source>
        <dbReference type="Proteomes" id="UP000287352"/>
    </source>
</evidence>
<evidence type="ECO:0000259" key="3">
    <source>
        <dbReference type="Pfam" id="PF13349"/>
    </source>
</evidence>
<dbReference type="RefSeq" id="WP_126581781.1">
    <property type="nucleotide sequence ID" value="NZ_BIFR01000001.1"/>
</dbReference>
<dbReference type="OrthoDB" id="155325at2"/>
<comment type="caution">
    <text evidence="4">The sequence shown here is derived from an EMBL/GenBank/DDBJ whole genome shotgun (WGS) entry which is preliminary data.</text>
</comment>
<gene>
    <name evidence="4" type="ORF">KTT_42280</name>
</gene>
<feature type="compositionally biased region" description="Polar residues" evidence="1">
    <location>
        <begin position="1"/>
        <end position="19"/>
    </location>
</feature>
<feature type="domain" description="DUF4097" evidence="3">
    <location>
        <begin position="171"/>
        <end position="403"/>
    </location>
</feature>
<dbReference type="AlphaFoldDB" id="A0A402A5L2"/>
<dbReference type="InterPro" id="IPR025164">
    <property type="entry name" value="Toastrack_DUF4097"/>
</dbReference>
<feature type="region of interest" description="Disordered" evidence="1">
    <location>
        <begin position="1"/>
        <end position="71"/>
    </location>
</feature>